<protein>
    <submittedName>
        <fullName evidence="1">Uncharacterized protein</fullName>
    </submittedName>
</protein>
<keyword evidence="2" id="KW-1185">Reference proteome</keyword>
<gene>
    <name evidence="1" type="ORF">SAMN06272737_10383</name>
</gene>
<reference evidence="1 2" key="1">
    <citation type="submission" date="2017-06" db="EMBL/GenBank/DDBJ databases">
        <authorList>
            <person name="Kim H.J."/>
            <person name="Triplett B.A."/>
        </authorList>
    </citation>
    <scope>NUCLEOTIDE SEQUENCE [LARGE SCALE GENOMIC DNA]</scope>
    <source>
        <strain evidence="1 2">DSM 44272</strain>
    </source>
</reference>
<evidence type="ECO:0000313" key="1">
    <source>
        <dbReference type="EMBL" id="SNR33039.1"/>
    </source>
</evidence>
<dbReference type="Proteomes" id="UP000198403">
    <property type="component" value="Unassembled WGS sequence"/>
</dbReference>
<name>A0A238VHR8_9ACTN</name>
<dbReference type="EMBL" id="FZNO01000003">
    <property type="protein sequence ID" value="SNR33039.1"/>
    <property type="molecule type" value="Genomic_DNA"/>
</dbReference>
<accession>A0A238VHR8</accession>
<evidence type="ECO:0000313" key="2">
    <source>
        <dbReference type="Proteomes" id="UP000198403"/>
    </source>
</evidence>
<sequence length="30" mass="3758">MSLAEGLWRWLDHLLQRFEERWLKTDGSQR</sequence>
<dbReference type="AlphaFoldDB" id="A0A238VHR8"/>
<organism evidence="1 2">
    <name type="scientific">Blastococcus mobilis</name>
    <dbReference type="NCBI Taxonomy" id="1938746"/>
    <lineage>
        <taxon>Bacteria</taxon>
        <taxon>Bacillati</taxon>
        <taxon>Actinomycetota</taxon>
        <taxon>Actinomycetes</taxon>
        <taxon>Geodermatophilales</taxon>
        <taxon>Geodermatophilaceae</taxon>
        <taxon>Blastococcus</taxon>
    </lineage>
</organism>
<proteinExistence type="predicted"/>